<dbReference type="CDD" id="cd06849">
    <property type="entry name" value="lipoyl_domain"/>
    <property type="match status" value="1"/>
</dbReference>
<evidence type="ECO:0000259" key="11">
    <source>
        <dbReference type="PROSITE" id="PS51826"/>
    </source>
</evidence>
<dbReference type="Proteomes" id="UP001595909">
    <property type="component" value="Unassembled WGS sequence"/>
</dbReference>
<dbReference type="InterPro" id="IPR050743">
    <property type="entry name" value="2-oxoacid_DH_E2_comp"/>
</dbReference>
<evidence type="ECO:0000256" key="4">
    <source>
        <dbReference type="ARBA" id="ARBA00022823"/>
    </source>
</evidence>
<evidence type="ECO:0000313" key="13">
    <source>
        <dbReference type="Proteomes" id="UP001595909"/>
    </source>
</evidence>
<dbReference type="PROSITE" id="PS50968">
    <property type="entry name" value="BIOTINYL_LIPOYL"/>
    <property type="match status" value="1"/>
</dbReference>
<feature type="compositionally biased region" description="Acidic residues" evidence="9">
    <location>
        <begin position="87"/>
        <end position="96"/>
    </location>
</feature>
<evidence type="ECO:0000259" key="10">
    <source>
        <dbReference type="PROSITE" id="PS50968"/>
    </source>
</evidence>
<comment type="similarity">
    <text evidence="2 8">Belongs to the 2-oxoacid dehydrogenase family.</text>
</comment>
<evidence type="ECO:0000256" key="2">
    <source>
        <dbReference type="ARBA" id="ARBA00007317"/>
    </source>
</evidence>
<dbReference type="RefSeq" id="WP_274190540.1">
    <property type="nucleotide sequence ID" value="NZ_BAABHN010000017.1"/>
</dbReference>
<dbReference type="InterPro" id="IPR000089">
    <property type="entry name" value="Biotin_lipoyl"/>
</dbReference>
<dbReference type="InterPro" id="IPR011053">
    <property type="entry name" value="Single_hybrid_motif"/>
</dbReference>
<evidence type="ECO:0000313" key="12">
    <source>
        <dbReference type="EMBL" id="MFC4832202.1"/>
    </source>
</evidence>
<dbReference type="Gene3D" id="3.30.559.10">
    <property type="entry name" value="Chloramphenicol acetyltransferase-like domain"/>
    <property type="match status" value="1"/>
</dbReference>
<feature type="domain" description="Peripheral subunit-binding (PSBD)" evidence="11">
    <location>
        <begin position="157"/>
        <end position="194"/>
    </location>
</feature>
<accession>A0ABV9RG90</accession>
<dbReference type="InterPro" id="IPR001078">
    <property type="entry name" value="2-oxoacid_DH_actylTfrase"/>
</dbReference>
<dbReference type="PROSITE" id="PS00189">
    <property type="entry name" value="LIPOYL"/>
    <property type="match status" value="1"/>
</dbReference>
<keyword evidence="3 8" id="KW-0808">Transferase</keyword>
<proteinExistence type="inferred from homology"/>
<dbReference type="InterPro" id="IPR003016">
    <property type="entry name" value="2-oxoA_DH_lipoyl-BS"/>
</dbReference>
<comment type="catalytic activity">
    <reaction evidence="7">
        <text>N(6)-[(R)-dihydrolipoyl]-L-lysyl-[protein] + acetyl-CoA = N(6)-[(R)-S(8)-acetyldihydrolipoyl]-L-lysyl-[protein] + CoA</text>
        <dbReference type="Rhea" id="RHEA:17017"/>
        <dbReference type="Rhea" id="RHEA-COMP:10475"/>
        <dbReference type="Rhea" id="RHEA-COMP:10478"/>
        <dbReference type="ChEBI" id="CHEBI:57287"/>
        <dbReference type="ChEBI" id="CHEBI:57288"/>
        <dbReference type="ChEBI" id="CHEBI:83100"/>
        <dbReference type="ChEBI" id="CHEBI:83111"/>
        <dbReference type="EC" id="2.3.1.12"/>
    </reaction>
</comment>
<dbReference type="PANTHER" id="PTHR43178:SF2">
    <property type="entry name" value="DIHYDROLIPOYLLYSINE-RESIDUE ACETYLTRANSFERASE COMPONENT OF PYRUVATE DEHYDROGENASE COMPLEX"/>
    <property type="match status" value="1"/>
</dbReference>
<protein>
    <recommendedName>
        <fullName evidence="8">Dihydrolipoamide acetyltransferase component of pyruvate dehydrogenase complex</fullName>
        <ecNumber evidence="8">2.3.1.-</ecNumber>
    </recommendedName>
</protein>
<comment type="cofactor">
    <cofactor evidence="1 8">
        <name>(R)-lipoate</name>
        <dbReference type="ChEBI" id="CHEBI:83088"/>
    </cofactor>
</comment>
<evidence type="ECO:0000256" key="5">
    <source>
        <dbReference type="ARBA" id="ARBA00023315"/>
    </source>
</evidence>
<dbReference type="EMBL" id="JBHSIM010000017">
    <property type="protein sequence ID" value="MFC4832202.1"/>
    <property type="molecule type" value="Genomic_DNA"/>
</dbReference>
<dbReference type="SUPFAM" id="SSF47005">
    <property type="entry name" value="Peripheral subunit-binding domain of 2-oxo acid dehydrogenase complex"/>
    <property type="match status" value="1"/>
</dbReference>
<evidence type="ECO:0000256" key="6">
    <source>
        <dbReference type="ARBA" id="ARBA00025211"/>
    </source>
</evidence>
<evidence type="ECO:0000256" key="9">
    <source>
        <dbReference type="SAM" id="MobiDB-lite"/>
    </source>
</evidence>
<dbReference type="SUPFAM" id="SSF51230">
    <property type="entry name" value="Single hybrid motif"/>
    <property type="match status" value="1"/>
</dbReference>
<feature type="compositionally biased region" description="Low complexity" evidence="9">
    <location>
        <begin position="97"/>
        <end position="145"/>
    </location>
</feature>
<name>A0ABV9RG90_9PSEU</name>
<evidence type="ECO:0000256" key="7">
    <source>
        <dbReference type="ARBA" id="ARBA00048370"/>
    </source>
</evidence>
<dbReference type="SUPFAM" id="SSF52777">
    <property type="entry name" value="CoA-dependent acyltransferases"/>
    <property type="match status" value="1"/>
</dbReference>
<dbReference type="Pfam" id="PF00198">
    <property type="entry name" value="2-oxoacid_dh"/>
    <property type="match status" value="1"/>
</dbReference>
<dbReference type="Gene3D" id="2.40.50.100">
    <property type="match status" value="1"/>
</dbReference>
<organism evidence="12 13">
    <name type="scientific">Actinomycetospora chibensis</name>
    <dbReference type="NCBI Taxonomy" id="663606"/>
    <lineage>
        <taxon>Bacteria</taxon>
        <taxon>Bacillati</taxon>
        <taxon>Actinomycetota</taxon>
        <taxon>Actinomycetes</taxon>
        <taxon>Pseudonocardiales</taxon>
        <taxon>Pseudonocardiaceae</taxon>
        <taxon>Actinomycetospora</taxon>
    </lineage>
</organism>
<evidence type="ECO:0000256" key="3">
    <source>
        <dbReference type="ARBA" id="ARBA00022679"/>
    </source>
</evidence>
<comment type="caution">
    <text evidence="12">The sequence shown here is derived from an EMBL/GenBank/DDBJ whole genome shotgun (WGS) entry which is preliminary data.</text>
</comment>
<dbReference type="Gene3D" id="4.10.320.10">
    <property type="entry name" value="E3-binding domain"/>
    <property type="match status" value="1"/>
</dbReference>
<dbReference type="PROSITE" id="PS51826">
    <property type="entry name" value="PSBD"/>
    <property type="match status" value="1"/>
</dbReference>
<dbReference type="InterPro" id="IPR004167">
    <property type="entry name" value="PSBD"/>
</dbReference>
<feature type="region of interest" description="Disordered" evidence="9">
    <location>
        <begin position="79"/>
        <end position="159"/>
    </location>
</feature>
<keyword evidence="13" id="KW-1185">Reference proteome</keyword>
<evidence type="ECO:0000256" key="8">
    <source>
        <dbReference type="RuleBase" id="RU003423"/>
    </source>
</evidence>
<dbReference type="InterPro" id="IPR036625">
    <property type="entry name" value="E3-bd_dom_sf"/>
</dbReference>
<dbReference type="InterPro" id="IPR023213">
    <property type="entry name" value="CAT-like_dom_sf"/>
</dbReference>
<evidence type="ECO:0000256" key="1">
    <source>
        <dbReference type="ARBA" id="ARBA00001938"/>
    </source>
</evidence>
<dbReference type="Pfam" id="PF00364">
    <property type="entry name" value="Biotin_lipoyl"/>
    <property type="match status" value="1"/>
</dbReference>
<gene>
    <name evidence="12" type="ORF">ACFPEL_07265</name>
</gene>
<keyword evidence="5 8" id="KW-0012">Acyltransferase</keyword>
<feature type="domain" description="Lipoyl-binding" evidence="10">
    <location>
        <begin position="11"/>
        <end position="85"/>
    </location>
</feature>
<dbReference type="EC" id="2.3.1.-" evidence="8"/>
<dbReference type="PANTHER" id="PTHR43178">
    <property type="entry name" value="DIHYDROLIPOAMIDE ACETYLTRANSFERASE COMPONENT OF PYRUVATE DEHYDROGENASE COMPLEX"/>
    <property type="match status" value="1"/>
</dbReference>
<keyword evidence="4 8" id="KW-0450">Lipoyl</keyword>
<reference evidence="13" key="1">
    <citation type="journal article" date="2019" name="Int. J. Syst. Evol. Microbiol.">
        <title>The Global Catalogue of Microorganisms (GCM) 10K type strain sequencing project: providing services to taxonomists for standard genome sequencing and annotation.</title>
        <authorList>
            <consortium name="The Broad Institute Genomics Platform"/>
            <consortium name="The Broad Institute Genome Sequencing Center for Infectious Disease"/>
            <person name="Wu L."/>
            <person name="Ma J."/>
        </authorList>
    </citation>
    <scope>NUCLEOTIDE SEQUENCE [LARGE SCALE GENOMIC DNA]</scope>
    <source>
        <strain evidence="13">CCUG 50347</strain>
    </source>
</reference>
<comment type="function">
    <text evidence="6">The pyruvate dehydrogenase complex catalyzes the overall conversion of pyruvate to acetyl-CoA and CO(2). It contains multiple copies of three enzymatic components: pyruvate dehydrogenase (E1), dihydrolipoamide acetyltransferase (E2) and lipoamide dehydrogenase (E3).</text>
</comment>
<dbReference type="Pfam" id="PF02817">
    <property type="entry name" value="E3_binding"/>
    <property type="match status" value="1"/>
</dbReference>
<sequence length="457" mass="47445">MTAPTASADSTTEVSVPDIGDFTDVPIIELHVAVGDVIAVDDPLATLESDKATMDVPSSHAGRVTEVLVAVGDTVSQGTPVVRLDAADGEPTEDGPAEAPESESAAPVPKDAPAAADAEVTAQEPPTEKASAPAAGPAASSNGASNGSGNGSGLPVHAGPSVRKLAREFEVDLDQVPATGPKGRITKSDLLAYVRGPAQAPAAAPAAAPSGGSGIPEVPAQDFSKFGPVETQPLSRITRISGPFLHRSWLNVPHVTHNDDADITETDRFRKELDTQGKAEGYRVTLLAFLMKASVSALKAYPTLNSSLTPEKDALIMKRYFHLGVAVDTPGGLVVPVIRDVDRKGIVELSKELGEVSARARDGKLTADDMSGGTFTISSLGGIGGTAFTPIVNAPEVAILGVVRSRVAPVWDGEAFVPRTLLPLCLSYDHRVIDGALAARFTRHLAHTMGDERRLLL</sequence>